<evidence type="ECO:0000313" key="2">
    <source>
        <dbReference type="EMBL" id="SFR07099.1"/>
    </source>
</evidence>
<dbReference type="Proteomes" id="UP000199584">
    <property type="component" value="Unassembled WGS sequence"/>
</dbReference>
<dbReference type="PANTHER" id="PTHR35531:SF1">
    <property type="entry name" value="INNER MEMBRANE PROTEIN YBCI-RELATED"/>
    <property type="match status" value="1"/>
</dbReference>
<dbReference type="AlphaFoldDB" id="A0A1I6DNS6"/>
<feature type="transmembrane region" description="Helical" evidence="1">
    <location>
        <begin position="140"/>
        <end position="159"/>
    </location>
</feature>
<dbReference type="InterPro" id="IPR007404">
    <property type="entry name" value="YdjM-like"/>
</dbReference>
<reference evidence="3" key="1">
    <citation type="submission" date="2016-10" db="EMBL/GenBank/DDBJ databases">
        <authorList>
            <person name="Varghese N."/>
            <person name="Submissions S."/>
        </authorList>
    </citation>
    <scope>NUCLEOTIDE SEQUENCE [LARGE SCALE GENOMIC DNA]</scope>
    <source>
        <strain evidence="3">DSM 3669</strain>
    </source>
</reference>
<feature type="transmembrane region" description="Helical" evidence="1">
    <location>
        <begin position="73"/>
        <end position="92"/>
    </location>
</feature>
<keyword evidence="3" id="KW-1185">Reference proteome</keyword>
<dbReference type="OrthoDB" id="5459053at2"/>
<organism evidence="2 3">
    <name type="scientific">Desulfoscipio geothermicus DSM 3669</name>
    <dbReference type="NCBI Taxonomy" id="1121426"/>
    <lineage>
        <taxon>Bacteria</taxon>
        <taxon>Bacillati</taxon>
        <taxon>Bacillota</taxon>
        <taxon>Clostridia</taxon>
        <taxon>Eubacteriales</taxon>
        <taxon>Desulfallaceae</taxon>
        <taxon>Desulfoscipio</taxon>
    </lineage>
</organism>
<gene>
    <name evidence="2" type="ORF">SAMN05660706_11439</name>
</gene>
<evidence type="ECO:0000256" key="1">
    <source>
        <dbReference type="SAM" id="Phobius"/>
    </source>
</evidence>
<feature type="transmembrane region" description="Helical" evidence="1">
    <location>
        <begin position="99"/>
        <end position="120"/>
    </location>
</feature>
<dbReference type="PANTHER" id="PTHR35531">
    <property type="entry name" value="INNER MEMBRANE PROTEIN YBCI-RELATED"/>
    <property type="match status" value="1"/>
</dbReference>
<keyword evidence="1" id="KW-0472">Membrane</keyword>
<dbReference type="EMBL" id="FOYM01000014">
    <property type="protein sequence ID" value="SFR07099.1"/>
    <property type="molecule type" value="Genomic_DNA"/>
</dbReference>
<dbReference type="STRING" id="39060.SAMN05660706_11439"/>
<accession>A0A1I6DNS6</accession>
<dbReference type="RefSeq" id="WP_092483474.1">
    <property type="nucleotide sequence ID" value="NZ_FOYM01000014.1"/>
</dbReference>
<keyword evidence="1" id="KW-0812">Transmembrane</keyword>
<evidence type="ECO:0000313" key="3">
    <source>
        <dbReference type="Proteomes" id="UP000199584"/>
    </source>
</evidence>
<name>A0A1I6DNS6_9FIRM</name>
<keyword evidence="1" id="KW-1133">Transmembrane helix</keyword>
<sequence>MLFPTHVVGGIAAGLMVADGVSIEKAAVFACVSGIAALLPDIDSPESFVGARVPVLPTAIGGTLGHRGATHSLLAGLFWAILIAVIAMIAGWKQPQTLLIAFLAGYISHLILDIFNPAGVPLLWPLPVRFTIPLMHTGGILEKLLVFPVISGWVLLEVYKRSGGLI</sequence>
<protein>
    <submittedName>
        <fullName evidence="2">Inner membrane protein</fullName>
    </submittedName>
</protein>
<dbReference type="Pfam" id="PF04307">
    <property type="entry name" value="YdjM"/>
    <property type="match status" value="1"/>
</dbReference>
<proteinExistence type="predicted"/>